<dbReference type="Gene3D" id="3.90.180.10">
    <property type="entry name" value="Medium-chain alcohol dehydrogenases, catalytic domain"/>
    <property type="match status" value="1"/>
</dbReference>
<dbReference type="InterPro" id="IPR013149">
    <property type="entry name" value="ADH-like_C"/>
</dbReference>
<keyword evidence="1" id="KW-0521">NADP</keyword>
<reference evidence="4 5" key="1">
    <citation type="journal article" date="2022" name="Nat. Genet.">
        <title>Improved pea reference genome and pan-genome highlight genomic features and evolutionary characteristics.</title>
        <authorList>
            <person name="Yang T."/>
            <person name="Liu R."/>
            <person name="Luo Y."/>
            <person name="Hu S."/>
            <person name="Wang D."/>
            <person name="Wang C."/>
            <person name="Pandey M.K."/>
            <person name="Ge S."/>
            <person name="Xu Q."/>
            <person name="Li N."/>
            <person name="Li G."/>
            <person name="Huang Y."/>
            <person name="Saxena R.K."/>
            <person name="Ji Y."/>
            <person name="Li M."/>
            <person name="Yan X."/>
            <person name="He Y."/>
            <person name="Liu Y."/>
            <person name="Wang X."/>
            <person name="Xiang C."/>
            <person name="Varshney R.K."/>
            <person name="Ding H."/>
            <person name="Gao S."/>
            <person name="Zong X."/>
        </authorList>
    </citation>
    <scope>NUCLEOTIDE SEQUENCE [LARGE SCALE GENOMIC DNA]</scope>
    <source>
        <strain evidence="4 5">cv. Zhongwan 6</strain>
    </source>
</reference>
<evidence type="ECO:0000259" key="3">
    <source>
        <dbReference type="SMART" id="SM00829"/>
    </source>
</evidence>
<dbReference type="Gene3D" id="3.40.50.720">
    <property type="entry name" value="NAD(P)-binding Rossmann-like Domain"/>
    <property type="match status" value="1"/>
</dbReference>
<evidence type="ECO:0000313" key="4">
    <source>
        <dbReference type="EMBL" id="KAI5448121.1"/>
    </source>
</evidence>
<dbReference type="Pfam" id="PF08240">
    <property type="entry name" value="ADH_N"/>
    <property type="match status" value="1"/>
</dbReference>
<dbReference type="NCBIfam" id="TIGR02824">
    <property type="entry name" value="quinone_pig3"/>
    <property type="match status" value="1"/>
</dbReference>
<evidence type="ECO:0000256" key="1">
    <source>
        <dbReference type="ARBA" id="ARBA00022857"/>
    </source>
</evidence>
<dbReference type="Pfam" id="PF00107">
    <property type="entry name" value="ADH_zinc_N"/>
    <property type="match status" value="1"/>
</dbReference>
<dbReference type="InterPro" id="IPR011032">
    <property type="entry name" value="GroES-like_sf"/>
</dbReference>
<dbReference type="SMART" id="SM00829">
    <property type="entry name" value="PKS_ER"/>
    <property type="match status" value="1"/>
</dbReference>
<dbReference type="PANTHER" id="PTHR48106:SF8">
    <property type="entry name" value="OS02G0805600 PROTEIN"/>
    <property type="match status" value="1"/>
</dbReference>
<dbReference type="AlphaFoldDB" id="A0A9D5BR68"/>
<comment type="caution">
    <text evidence="4">The sequence shown here is derived from an EMBL/GenBank/DDBJ whole genome shotgun (WGS) entry which is preliminary data.</text>
</comment>
<dbReference type="InterPro" id="IPR036291">
    <property type="entry name" value="NAD(P)-bd_dom_sf"/>
</dbReference>
<evidence type="ECO:0000256" key="2">
    <source>
        <dbReference type="ARBA" id="ARBA00023002"/>
    </source>
</evidence>
<protein>
    <recommendedName>
        <fullName evidence="3">Enoyl reductase (ER) domain-containing protein</fullName>
    </recommendedName>
</protein>
<gene>
    <name evidence="4" type="ORF">KIW84_015519</name>
</gene>
<dbReference type="SUPFAM" id="SSF50129">
    <property type="entry name" value="GroES-like"/>
    <property type="match status" value="1"/>
</dbReference>
<dbReference type="CDD" id="cd05276">
    <property type="entry name" value="p53_inducible_oxidoreductase"/>
    <property type="match status" value="1"/>
</dbReference>
<dbReference type="GO" id="GO:0016651">
    <property type="term" value="F:oxidoreductase activity, acting on NAD(P)H"/>
    <property type="evidence" value="ECO:0007669"/>
    <property type="project" value="TreeGrafter"/>
</dbReference>
<keyword evidence="5" id="KW-1185">Reference proteome</keyword>
<dbReference type="GO" id="GO:0070402">
    <property type="term" value="F:NADPH binding"/>
    <property type="evidence" value="ECO:0007669"/>
    <property type="project" value="TreeGrafter"/>
</dbReference>
<name>A0A9D5BR68_PEA</name>
<dbReference type="InterPro" id="IPR013154">
    <property type="entry name" value="ADH-like_N"/>
</dbReference>
<evidence type="ECO:0000313" key="5">
    <source>
        <dbReference type="Proteomes" id="UP001058974"/>
    </source>
</evidence>
<dbReference type="PANTHER" id="PTHR48106">
    <property type="entry name" value="QUINONE OXIDOREDUCTASE PIG3-RELATED"/>
    <property type="match status" value="1"/>
</dbReference>
<dbReference type="OrthoDB" id="3509362at2759"/>
<dbReference type="SUPFAM" id="SSF51735">
    <property type="entry name" value="NAD(P)-binding Rossmann-fold domains"/>
    <property type="match status" value="1"/>
</dbReference>
<proteinExistence type="predicted"/>
<feature type="domain" description="Enoyl reductase (ER)" evidence="3">
    <location>
        <begin position="10"/>
        <end position="326"/>
    </location>
</feature>
<dbReference type="InterPro" id="IPR020843">
    <property type="entry name" value="ER"/>
</dbReference>
<dbReference type="InterPro" id="IPR014189">
    <property type="entry name" value="Quinone_OxRdtase_PIG3"/>
</dbReference>
<accession>A0A9D5BR68</accession>
<keyword evidence="2" id="KW-0560">Oxidoreductase</keyword>
<dbReference type="Gramene" id="Psat01G0551900-T1">
    <property type="protein sequence ID" value="KAI5448121.1"/>
    <property type="gene ID" value="KIW84_015519"/>
</dbReference>
<dbReference type="Proteomes" id="UP001058974">
    <property type="component" value="Chromosome 1"/>
</dbReference>
<dbReference type="EMBL" id="JAMSHJ010000001">
    <property type="protein sequence ID" value="KAI5448121.1"/>
    <property type="molecule type" value="Genomic_DNA"/>
</dbReference>
<organism evidence="4 5">
    <name type="scientific">Pisum sativum</name>
    <name type="common">Garden pea</name>
    <name type="synonym">Lathyrus oleraceus</name>
    <dbReference type="NCBI Taxonomy" id="3888"/>
    <lineage>
        <taxon>Eukaryota</taxon>
        <taxon>Viridiplantae</taxon>
        <taxon>Streptophyta</taxon>
        <taxon>Embryophyta</taxon>
        <taxon>Tracheophyta</taxon>
        <taxon>Spermatophyta</taxon>
        <taxon>Magnoliopsida</taxon>
        <taxon>eudicotyledons</taxon>
        <taxon>Gunneridae</taxon>
        <taxon>Pentapetalae</taxon>
        <taxon>rosids</taxon>
        <taxon>fabids</taxon>
        <taxon>Fabales</taxon>
        <taxon>Fabaceae</taxon>
        <taxon>Papilionoideae</taxon>
        <taxon>50 kb inversion clade</taxon>
        <taxon>NPAAA clade</taxon>
        <taxon>Hologalegina</taxon>
        <taxon>IRL clade</taxon>
        <taxon>Fabeae</taxon>
        <taxon>Lathyrus</taxon>
    </lineage>
</organism>
<sequence length="328" mass="35884">MRAVAVALPGGPQVLQVQEIDEPQLRHDQVLIRVHFAAVNRDDISLRQGASRFPEHGTLFLGFECSGIIESVGKSVSNWKIGDKVCALLDGAGYAEKVAVCEGQVFPIPTGVSMEEAASLPFVACTVWLSVFVTSRLCRGETLLIHGGWGGVDAFAIQAAKFYGSRVIVATVYDDKIGYYLSLDPDVCINYKTEDFAARVKEETGGRGVDVILDCIGTPYFQKNIESLNVNGRLFIISTLGATLFTQMDLKVLVTKRLTVTGGYLHSWCARSKILIIDDVKKNLWPAIGKEKGMILPLVHKCFSFSEADEAHRLVETGHQIGKILLIP</sequence>